<protein>
    <submittedName>
        <fullName evidence="6">Helix-turn-helix domain-containing protein</fullName>
    </submittedName>
</protein>
<dbReference type="Proteomes" id="UP001500457">
    <property type="component" value="Unassembled WGS sequence"/>
</dbReference>
<dbReference type="PANTHER" id="PTHR33204">
    <property type="entry name" value="TRANSCRIPTIONAL REGULATOR, MARR FAMILY"/>
    <property type="match status" value="1"/>
</dbReference>
<organism evidence="6 7">
    <name type="scientific">Actinomycetospora straminea</name>
    <dbReference type="NCBI Taxonomy" id="663607"/>
    <lineage>
        <taxon>Bacteria</taxon>
        <taxon>Bacillati</taxon>
        <taxon>Actinomycetota</taxon>
        <taxon>Actinomycetes</taxon>
        <taxon>Pseudonocardiales</taxon>
        <taxon>Pseudonocardiaceae</taxon>
        <taxon>Actinomycetospora</taxon>
    </lineage>
</organism>
<feature type="region of interest" description="Disordered" evidence="4">
    <location>
        <begin position="153"/>
        <end position="191"/>
    </location>
</feature>
<evidence type="ECO:0000259" key="5">
    <source>
        <dbReference type="PROSITE" id="PS51118"/>
    </source>
</evidence>
<evidence type="ECO:0000313" key="7">
    <source>
        <dbReference type="Proteomes" id="UP001500457"/>
    </source>
</evidence>
<accession>A0ABP9EAI7</accession>
<keyword evidence="3" id="KW-0804">Transcription</keyword>
<sequence length="191" mass="20953">MNLSGGDGYRGRVPLGKDYDRQDCALARALEVVGERWTMLVLRDCFFGVRRFADLRAHLDIPRAVLSDRLATLVDAGILERRPYAAGRDEYVLTEDGLDLWPALFSLARWGDRHRVGPGGGRRRFRHADCPAGGADLAAGAVCPACGTLPAPSSLETRALDPDDDDGTRPERDDAVSRALRRPHRLLAPLP</sequence>
<feature type="domain" description="HTH hxlR-type" evidence="5">
    <location>
        <begin position="24"/>
        <end position="119"/>
    </location>
</feature>
<dbReference type="Gene3D" id="1.10.10.10">
    <property type="entry name" value="Winged helix-like DNA-binding domain superfamily/Winged helix DNA-binding domain"/>
    <property type="match status" value="1"/>
</dbReference>
<keyword evidence="2" id="KW-0238">DNA-binding</keyword>
<dbReference type="InterPro" id="IPR036388">
    <property type="entry name" value="WH-like_DNA-bd_sf"/>
</dbReference>
<name>A0ABP9EAI7_9PSEU</name>
<dbReference type="Pfam" id="PF01638">
    <property type="entry name" value="HxlR"/>
    <property type="match status" value="1"/>
</dbReference>
<keyword evidence="7" id="KW-1185">Reference proteome</keyword>
<proteinExistence type="predicted"/>
<dbReference type="EMBL" id="BAABHQ010000005">
    <property type="protein sequence ID" value="GAA4872884.1"/>
    <property type="molecule type" value="Genomic_DNA"/>
</dbReference>
<dbReference type="PROSITE" id="PS51118">
    <property type="entry name" value="HTH_HXLR"/>
    <property type="match status" value="1"/>
</dbReference>
<evidence type="ECO:0000256" key="2">
    <source>
        <dbReference type="ARBA" id="ARBA00023125"/>
    </source>
</evidence>
<evidence type="ECO:0000256" key="3">
    <source>
        <dbReference type="ARBA" id="ARBA00023163"/>
    </source>
</evidence>
<keyword evidence="1" id="KW-0805">Transcription regulation</keyword>
<gene>
    <name evidence="6" type="ORF">GCM10023203_23250</name>
</gene>
<reference evidence="7" key="1">
    <citation type="journal article" date="2019" name="Int. J. Syst. Evol. Microbiol.">
        <title>The Global Catalogue of Microorganisms (GCM) 10K type strain sequencing project: providing services to taxonomists for standard genome sequencing and annotation.</title>
        <authorList>
            <consortium name="The Broad Institute Genomics Platform"/>
            <consortium name="The Broad Institute Genome Sequencing Center for Infectious Disease"/>
            <person name="Wu L."/>
            <person name="Ma J."/>
        </authorList>
    </citation>
    <scope>NUCLEOTIDE SEQUENCE [LARGE SCALE GENOMIC DNA]</scope>
    <source>
        <strain evidence="7">JCM 17983</strain>
    </source>
</reference>
<dbReference type="SUPFAM" id="SSF46785">
    <property type="entry name" value="Winged helix' DNA-binding domain"/>
    <property type="match status" value="1"/>
</dbReference>
<dbReference type="InterPro" id="IPR002577">
    <property type="entry name" value="HTH_HxlR"/>
</dbReference>
<feature type="compositionally biased region" description="Basic and acidic residues" evidence="4">
    <location>
        <begin position="167"/>
        <end position="176"/>
    </location>
</feature>
<evidence type="ECO:0000256" key="1">
    <source>
        <dbReference type="ARBA" id="ARBA00023015"/>
    </source>
</evidence>
<dbReference type="InterPro" id="IPR036390">
    <property type="entry name" value="WH_DNA-bd_sf"/>
</dbReference>
<evidence type="ECO:0000256" key="4">
    <source>
        <dbReference type="SAM" id="MobiDB-lite"/>
    </source>
</evidence>
<comment type="caution">
    <text evidence="6">The sequence shown here is derived from an EMBL/GenBank/DDBJ whole genome shotgun (WGS) entry which is preliminary data.</text>
</comment>
<dbReference type="PANTHER" id="PTHR33204:SF18">
    <property type="entry name" value="TRANSCRIPTIONAL REGULATORY PROTEIN"/>
    <property type="match status" value="1"/>
</dbReference>
<evidence type="ECO:0000313" key="6">
    <source>
        <dbReference type="EMBL" id="GAA4872884.1"/>
    </source>
</evidence>